<name>A0A1V9Y906_9STRA</name>
<evidence type="ECO:0000313" key="1">
    <source>
        <dbReference type="EMBL" id="OQR82207.1"/>
    </source>
</evidence>
<dbReference type="PANTHER" id="PTHR16231:SF4">
    <property type="entry name" value="COMM DOMAIN-CONTAINING PROTEIN 4"/>
    <property type="match status" value="1"/>
</dbReference>
<keyword evidence="2" id="KW-1185">Reference proteome</keyword>
<dbReference type="STRING" id="74557.A0A1V9Y906"/>
<dbReference type="Pfam" id="PF21672">
    <property type="entry name" value="COMM_HN"/>
    <property type="match status" value="1"/>
</dbReference>
<evidence type="ECO:0000313" key="2">
    <source>
        <dbReference type="Proteomes" id="UP000243217"/>
    </source>
</evidence>
<dbReference type="AlphaFoldDB" id="A0A1V9Y906"/>
<proteinExistence type="predicted"/>
<sequence length="182" mass="20853">MKFRFCGDQEPPAWLLAEIPVISMLVRSLFLLKSQNRTAALQQKLDEMDRKALVVSIKWIILHAAKYNVEAMVLATELPQLGLPADSAKAIATVYHDNQTSLRRYLAANNMKLGHRIKSVESEIEYVFGTRHAPTLKTANVELTFYHDKMLESTNLTMDIDTFRILHQELRQARKLMDLSLN</sequence>
<dbReference type="PANTHER" id="PTHR16231">
    <property type="entry name" value="COMM DOMAIN-CONTAINING PROTEIN 4-8 FAMILY MEMBER"/>
    <property type="match status" value="1"/>
</dbReference>
<protein>
    <submittedName>
        <fullName evidence="1">COMM domain-containing protein 4-like</fullName>
    </submittedName>
</protein>
<accession>A0A1V9Y906</accession>
<comment type="caution">
    <text evidence="1">The sequence shown here is derived from an EMBL/GenBank/DDBJ whole genome shotgun (WGS) entry which is preliminary data.</text>
</comment>
<dbReference type="Proteomes" id="UP000243217">
    <property type="component" value="Unassembled WGS sequence"/>
</dbReference>
<organism evidence="1 2">
    <name type="scientific">Thraustotheca clavata</name>
    <dbReference type="NCBI Taxonomy" id="74557"/>
    <lineage>
        <taxon>Eukaryota</taxon>
        <taxon>Sar</taxon>
        <taxon>Stramenopiles</taxon>
        <taxon>Oomycota</taxon>
        <taxon>Saprolegniomycetes</taxon>
        <taxon>Saprolegniales</taxon>
        <taxon>Achlyaceae</taxon>
        <taxon>Thraustotheca</taxon>
    </lineage>
</organism>
<dbReference type="EMBL" id="JNBS01004825">
    <property type="protein sequence ID" value="OQR82207.1"/>
    <property type="molecule type" value="Genomic_DNA"/>
</dbReference>
<reference evidence="1 2" key="1">
    <citation type="journal article" date="2014" name="Genome Biol. Evol.">
        <title>The secreted proteins of Achlya hypogyna and Thraustotheca clavata identify the ancestral oomycete secretome and reveal gene acquisitions by horizontal gene transfer.</title>
        <authorList>
            <person name="Misner I."/>
            <person name="Blouin N."/>
            <person name="Leonard G."/>
            <person name="Richards T.A."/>
            <person name="Lane C.E."/>
        </authorList>
    </citation>
    <scope>NUCLEOTIDE SEQUENCE [LARGE SCALE GENOMIC DNA]</scope>
    <source>
        <strain evidence="1 2">ATCC 34112</strain>
    </source>
</reference>
<dbReference type="OrthoDB" id="284322at2759"/>
<gene>
    <name evidence="1" type="ORF">THRCLA_11046</name>
</gene>
<dbReference type="InterPro" id="IPR047155">
    <property type="entry name" value="COMMD4/6/7/8"/>
</dbReference>